<dbReference type="InterPro" id="IPR007052">
    <property type="entry name" value="CS_dom"/>
</dbReference>
<dbReference type="Proteomes" id="UP000001366">
    <property type="component" value="Chromosome"/>
</dbReference>
<keyword evidence="5" id="KW-0346">Stress response</keyword>
<dbReference type="Gene3D" id="2.60.40.790">
    <property type="match status" value="1"/>
</dbReference>
<dbReference type="STRING" id="123214.PERMA_0273"/>
<keyword evidence="6" id="KW-1185">Reference proteome</keyword>
<dbReference type="RefSeq" id="WP_012675552.1">
    <property type="nucleotide sequence ID" value="NC_012440.1"/>
</dbReference>
<dbReference type="PaxDb" id="123214-PERMA_0273"/>
<dbReference type="Pfam" id="PF00011">
    <property type="entry name" value="HSP20"/>
    <property type="match status" value="1"/>
</dbReference>
<dbReference type="AlphaFoldDB" id="C0QTQ3"/>
<dbReference type="PROSITE" id="PS01031">
    <property type="entry name" value="SHSP"/>
    <property type="match status" value="1"/>
</dbReference>
<feature type="domain" description="CS" evidence="4">
    <location>
        <begin position="46"/>
        <end position="152"/>
    </location>
</feature>
<dbReference type="InterPro" id="IPR002068">
    <property type="entry name" value="A-crystallin/Hsp20_dom"/>
</dbReference>
<gene>
    <name evidence="5" type="ordered locus">PERMA_0273</name>
</gene>
<sequence>MERRNIPATFTWNPFRELARIEHELNKIFNELVPSTVKGEVVEVRTWNPRVDIYEKDDKLVIEAEIPGAKKEDIEVKIKDNSVIIRGEVKKEEEKKEENYYRSERFYGKFERVIPLPVEIKAEDAKATIEDGILKLEIPKATTEKEVKIEVK</sequence>
<proteinExistence type="inferred from homology"/>
<organism evidence="5 6">
    <name type="scientific">Persephonella marina (strain DSM 14350 / EX-H1)</name>
    <dbReference type="NCBI Taxonomy" id="123214"/>
    <lineage>
        <taxon>Bacteria</taxon>
        <taxon>Pseudomonadati</taxon>
        <taxon>Aquificota</taxon>
        <taxon>Aquificia</taxon>
        <taxon>Aquificales</taxon>
        <taxon>Hydrogenothermaceae</taxon>
        <taxon>Persephonella</taxon>
    </lineage>
</organism>
<dbReference type="HOGENOM" id="CLU_046737_12_0_0"/>
<dbReference type="InterPro" id="IPR008978">
    <property type="entry name" value="HSP20-like_chaperone"/>
</dbReference>
<feature type="domain" description="SHSP" evidence="3">
    <location>
        <begin position="42"/>
        <end position="152"/>
    </location>
</feature>
<dbReference type="KEGG" id="pmx:PERMA_0273"/>
<dbReference type="SUPFAM" id="SSF49764">
    <property type="entry name" value="HSP20-like chaperones"/>
    <property type="match status" value="1"/>
</dbReference>
<name>C0QTQ3_PERMH</name>
<accession>C0QTQ3</accession>
<evidence type="ECO:0000256" key="1">
    <source>
        <dbReference type="PROSITE-ProRule" id="PRU00285"/>
    </source>
</evidence>
<evidence type="ECO:0000259" key="4">
    <source>
        <dbReference type="PROSITE" id="PS51203"/>
    </source>
</evidence>
<dbReference type="CDD" id="cd06464">
    <property type="entry name" value="ACD_sHsps-like"/>
    <property type="match status" value="1"/>
</dbReference>
<dbReference type="OrthoDB" id="9811615at2"/>
<comment type="similarity">
    <text evidence="1 2">Belongs to the small heat shock protein (HSP20) family.</text>
</comment>
<protein>
    <submittedName>
        <fullName evidence="5">Small heat shock protein</fullName>
    </submittedName>
</protein>
<reference evidence="5 6" key="1">
    <citation type="journal article" date="2009" name="J. Bacteriol.">
        <title>Complete and draft genome sequences of six members of the Aquificales.</title>
        <authorList>
            <person name="Reysenbach A.L."/>
            <person name="Hamamura N."/>
            <person name="Podar M."/>
            <person name="Griffiths E."/>
            <person name="Ferreira S."/>
            <person name="Hochstein R."/>
            <person name="Heidelberg J."/>
            <person name="Johnson J."/>
            <person name="Mead D."/>
            <person name="Pohorille A."/>
            <person name="Sarmiento M."/>
            <person name="Schweighofer K."/>
            <person name="Seshadri R."/>
            <person name="Voytek M.A."/>
        </authorList>
    </citation>
    <scope>NUCLEOTIDE SEQUENCE [LARGE SCALE GENOMIC DNA]</scope>
    <source>
        <strain evidence="6">DSM 14350 / EX-H1</strain>
    </source>
</reference>
<evidence type="ECO:0000313" key="5">
    <source>
        <dbReference type="EMBL" id="ACO03313.1"/>
    </source>
</evidence>
<dbReference type="PANTHER" id="PTHR11527">
    <property type="entry name" value="HEAT-SHOCK PROTEIN 20 FAMILY MEMBER"/>
    <property type="match status" value="1"/>
</dbReference>
<evidence type="ECO:0000313" key="6">
    <source>
        <dbReference type="Proteomes" id="UP000001366"/>
    </source>
</evidence>
<evidence type="ECO:0000259" key="3">
    <source>
        <dbReference type="PROSITE" id="PS01031"/>
    </source>
</evidence>
<dbReference type="EMBL" id="CP001230">
    <property type="protein sequence ID" value="ACO03313.1"/>
    <property type="molecule type" value="Genomic_DNA"/>
</dbReference>
<dbReference type="eggNOG" id="COG0071">
    <property type="taxonomic scope" value="Bacteria"/>
</dbReference>
<evidence type="ECO:0000256" key="2">
    <source>
        <dbReference type="RuleBase" id="RU003616"/>
    </source>
</evidence>
<dbReference type="InterPro" id="IPR031107">
    <property type="entry name" value="Small_HSP"/>
</dbReference>
<dbReference type="PROSITE" id="PS51203">
    <property type="entry name" value="CS"/>
    <property type="match status" value="1"/>
</dbReference>